<dbReference type="RefSeq" id="WP_099149147.1">
    <property type="nucleotide sequence ID" value="NZ_PDUD01000009.1"/>
</dbReference>
<accession>A0A2D0NGT5</accession>
<keyword evidence="2" id="KW-0238">DNA-binding</keyword>
<protein>
    <submittedName>
        <fullName evidence="5">Transcriptional regulator</fullName>
    </submittedName>
</protein>
<keyword evidence="1" id="KW-0805">Transcription regulation</keyword>
<evidence type="ECO:0000259" key="4">
    <source>
        <dbReference type="PROSITE" id="PS51118"/>
    </source>
</evidence>
<gene>
    <name evidence="5" type="ORF">CRP01_06265</name>
</gene>
<evidence type="ECO:0000256" key="2">
    <source>
        <dbReference type="ARBA" id="ARBA00023125"/>
    </source>
</evidence>
<name>A0A2D0NGT5_FLAN2</name>
<dbReference type="InterPro" id="IPR036390">
    <property type="entry name" value="WH_DNA-bd_sf"/>
</dbReference>
<sequence>MKIHNSDVPVPAGHPELFNPGKAIMSYYSRKIPVKADCAIEKTLNVITGKWKPAILSELLRREARLRDFEQGLPEATKRTLTRQLGELIDSGLVQKEDFDEYPRKTVYSLTPLGRKLAPVFTEMTRFGQLL</sequence>
<dbReference type="EMBL" id="PDUD01000009">
    <property type="protein sequence ID" value="PHN07701.1"/>
    <property type="molecule type" value="Genomic_DNA"/>
</dbReference>
<dbReference type="Gene3D" id="1.10.10.10">
    <property type="entry name" value="Winged helix-like DNA-binding domain superfamily/Winged helix DNA-binding domain"/>
    <property type="match status" value="1"/>
</dbReference>
<keyword evidence="3" id="KW-0804">Transcription</keyword>
<dbReference type="OrthoDB" id="9797599at2"/>
<feature type="domain" description="HTH hxlR-type" evidence="4">
    <location>
        <begin position="38"/>
        <end position="131"/>
    </location>
</feature>
<reference evidence="5 6" key="1">
    <citation type="submission" date="2017-10" db="EMBL/GenBank/DDBJ databases">
        <title>The draft genome sequence of Lewinella nigricans NBRC 102662.</title>
        <authorList>
            <person name="Wang K."/>
        </authorList>
    </citation>
    <scope>NUCLEOTIDE SEQUENCE [LARGE SCALE GENOMIC DNA]</scope>
    <source>
        <strain evidence="5 6">NBRC 102662</strain>
    </source>
</reference>
<dbReference type="InterPro" id="IPR036388">
    <property type="entry name" value="WH-like_DNA-bd_sf"/>
</dbReference>
<evidence type="ECO:0000256" key="3">
    <source>
        <dbReference type="ARBA" id="ARBA00023163"/>
    </source>
</evidence>
<dbReference type="AlphaFoldDB" id="A0A2D0NGT5"/>
<evidence type="ECO:0000256" key="1">
    <source>
        <dbReference type="ARBA" id="ARBA00023015"/>
    </source>
</evidence>
<dbReference type="Pfam" id="PF01638">
    <property type="entry name" value="HxlR"/>
    <property type="match status" value="1"/>
</dbReference>
<dbReference type="Proteomes" id="UP000223913">
    <property type="component" value="Unassembled WGS sequence"/>
</dbReference>
<evidence type="ECO:0000313" key="5">
    <source>
        <dbReference type="EMBL" id="PHN07701.1"/>
    </source>
</evidence>
<dbReference type="GO" id="GO:0003677">
    <property type="term" value="F:DNA binding"/>
    <property type="evidence" value="ECO:0007669"/>
    <property type="project" value="UniProtKB-KW"/>
</dbReference>
<dbReference type="PROSITE" id="PS51118">
    <property type="entry name" value="HTH_HXLR"/>
    <property type="match status" value="1"/>
</dbReference>
<keyword evidence="6" id="KW-1185">Reference proteome</keyword>
<dbReference type="PANTHER" id="PTHR33204:SF29">
    <property type="entry name" value="TRANSCRIPTIONAL REGULATOR"/>
    <property type="match status" value="1"/>
</dbReference>
<proteinExistence type="predicted"/>
<comment type="caution">
    <text evidence="5">The sequence shown here is derived from an EMBL/GenBank/DDBJ whole genome shotgun (WGS) entry which is preliminary data.</text>
</comment>
<dbReference type="PANTHER" id="PTHR33204">
    <property type="entry name" value="TRANSCRIPTIONAL REGULATOR, MARR FAMILY"/>
    <property type="match status" value="1"/>
</dbReference>
<organism evidence="5 6">
    <name type="scientific">Flavilitoribacter nigricans (strain ATCC 23147 / DSM 23189 / NBRC 102662 / NCIMB 1420 / SS-2)</name>
    <name type="common">Lewinella nigricans</name>
    <dbReference type="NCBI Taxonomy" id="1122177"/>
    <lineage>
        <taxon>Bacteria</taxon>
        <taxon>Pseudomonadati</taxon>
        <taxon>Bacteroidota</taxon>
        <taxon>Saprospiria</taxon>
        <taxon>Saprospirales</taxon>
        <taxon>Lewinellaceae</taxon>
        <taxon>Flavilitoribacter</taxon>
    </lineage>
</organism>
<dbReference type="SUPFAM" id="SSF46785">
    <property type="entry name" value="Winged helix' DNA-binding domain"/>
    <property type="match status" value="1"/>
</dbReference>
<evidence type="ECO:0000313" key="6">
    <source>
        <dbReference type="Proteomes" id="UP000223913"/>
    </source>
</evidence>
<dbReference type="InterPro" id="IPR002577">
    <property type="entry name" value="HTH_HxlR"/>
</dbReference>